<dbReference type="PANTHER" id="PTHR32432">
    <property type="entry name" value="CELL DIVISION PROTEIN FTSA-RELATED"/>
    <property type="match status" value="1"/>
</dbReference>
<dbReference type="Proteomes" id="UP001296967">
    <property type="component" value="Unassembled WGS sequence"/>
</dbReference>
<keyword evidence="3" id="KW-1185">Reference proteome</keyword>
<dbReference type="InterPro" id="IPR043129">
    <property type="entry name" value="ATPase_NBD"/>
</dbReference>
<comment type="similarity">
    <text evidence="1">Belongs to the heat shock protein 70 family.</text>
</comment>
<dbReference type="InterPro" id="IPR005883">
    <property type="entry name" value="PilM"/>
</dbReference>
<dbReference type="PROSITE" id="PS01036">
    <property type="entry name" value="HSP70_3"/>
    <property type="match status" value="1"/>
</dbReference>
<dbReference type="Gene3D" id="3.30.1490.300">
    <property type="match status" value="1"/>
</dbReference>
<accession>A0AAJ0UI76</accession>
<dbReference type="Gene3D" id="3.30.420.40">
    <property type="match status" value="2"/>
</dbReference>
<dbReference type="NCBIfam" id="TIGR01175">
    <property type="entry name" value="pilM"/>
    <property type="match status" value="1"/>
</dbReference>
<evidence type="ECO:0000313" key="3">
    <source>
        <dbReference type="Proteomes" id="UP001296967"/>
    </source>
</evidence>
<dbReference type="Pfam" id="PF11104">
    <property type="entry name" value="PilM_2"/>
    <property type="match status" value="1"/>
</dbReference>
<dbReference type="PANTHER" id="PTHR32432:SF3">
    <property type="entry name" value="ETHANOLAMINE UTILIZATION PROTEIN EUTJ"/>
    <property type="match status" value="1"/>
</dbReference>
<sequence length="368" mass="38959">MFGFARKQSPLLGIDIGSAAVKLLELGPAAGKGLKPLRVEALALEPLPSGAVVEKKIADAAKVGQAITIALRRSRSKTKRAAVAVAGSAVMTKVLSLGADLSDAEMEAQIQLESDQYVPYPLDEVNLDFDVIGPTQGAVGMVDVLLAASRRENIDDRVAALEHAGLSAVIVDIESNAVETAFSALRAPLVPGLGTAPGTTRLTAIADIGATTTTLHVLRAGQTLYTREQSFGGQQLIDEVQRCEDLMRDPKSDQGSEQALARLAAAPPTRQAEVLAPFQNALARQLGRALQFFYSTTAFNSVDEVLLTGGVTQVPALERPIAESLALPVRIVDPLAEMALSDDLDRNLVQNNRGAMLIALGLALRRFR</sequence>
<dbReference type="PIRSF" id="PIRSF019169">
    <property type="entry name" value="PilM"/>
    <property type="match status" value="1"/>
</dbReference>
<name>A0AAJ0UI76_HALSE</name>
<gene>
    <name evidence="2" type="ORF">CCR82_14755</name>
</gene>
<evidence type="ECO:0000256" key="1">
    <source>
        <dbReference type="ARBA" id="ARBA00007381"/>
    </source>
</evidence>
<dbReference type="CDD" id="cd24049">
    <property type="entry name" value="ASKHA_NBD_PilM"/>
    <property type="match status" value="1"/>
</dbReference>
<reference evidence="2" key="2">
    <citation type="journal article" date="2020" name="Microorganisms">
        <title>Osmotic Adaptation and Compatible Solute Biosynthesis of Phototrophic Bacteria as Revealed from Genome Analyses.</title>
        <authorList>
            <person name="Imhoff J.F."/>
            <person name="Rahn T."/>
            <person name="Kunzel S."/>
            <person name="Keller A."/>
            <person name="Neulinger S.C."/>
        </authorList>
    </citation>
    <scope>NUCLEOTIDE SEQUENCE</scope>
    <source>
        <strain evidence="2">DSM 4395</strain>
    </source>
</reference>
<dbReference type="EMBL" id="NHSF01000069">
    <property type="protein sequence ID" value="MBK5931748.1"/>
    <property type="molecule type" value="Genomic_DNA"/>
</dbReference>
<dbReference type="InterPro" id="IPR018181">
    <property type="entry name" value="Heat_shock_70_CS"/>
</dbReference>
<evidence type="ECO:0000313" key="2">
    <source>
        <dbReference type="EMBL" id="MBK5931748.1"/>
    </source>
</evidence>
<dbReference type="RefSeq" id="WP_201246585.1">
    <property type="nucleotide sequence ID" value="NZ_NHSF01000069.1"/>
</dbReference>
<reference evidence="2" key="1">
    <citation type="submission" date="2017-05" db="EMBL/GenBank/DDBJ databases">
        <authorList>
            <person name="Imhoff J.F."/>
            <person name="Rahn T."/>
            <person name="Kuenzel S."/>
            <person name="Neulinger S.C."/>
        </authorList>
    </citation>
    <scope>NUCLEOTIDE SEQUENCE</scope>
    <source>
        <strain evidence="2">DSM 4395</strain>
    </source>
</reference>
<comment type="caution">
    <text evidence="2">The sequence shown here is derived from an EMBL/GenBank/DDBJ whole genome shotgun (WGS) entry which is preliminary data.</text>
</comment>
<proteinExistence type="inferred from homology"/>
<protein>
    <submittedName>
        <fullName evidence="2">Pilus assembly protein PilM</fullName>
    </submittedName>
</protein>
<dbReference type="AlphaFoldDB" id="A0AAJ0UI76"/>
<dbReference type="InterPro" id="IPR050696">
    <property type="entry name" value="FtsA/MreB"/>
</dbReference>
<dbReference type="SUPFAM" id="SSF53067">
    <property type="entry name" value="Actin-like ATPase domain"/>
    <property type="match status" value="2"/>
</dbReference>
<organism evidence="2 3">
    <name type="scientific">Halochromatium salexigens</name>
    <name type="common">Chromatium salexigens</name>
    <dbReference type="NCBI Taxonomy" id="49447"/>
    <lineage>
        <taxon>Bacteria</taxon>
        <taxon>Pseudomonadati</taxon>
        <taxon>Pseudomonadota</taxon>
        <taxon>Gammaproteobacteria</taxon>
        <taxon>Chromatiales</taxon>
        <taxon>Chromatiaceae</taxon>
        <taxon>Halochromatium</taxon>
    </lineage>
</organism>